<reference evidence="12" key="1">
    <citation type="submission" date="2025-08" db="UniProtKB">
        <authorList>
            <consortium name="RefSeq"/>
        </authorList>
    </citation>
    <scope>IDENTIFICATION</scope>
</reference>
<accession>A0A6J1NHK6</accession>
<keyword evidence="7 10" id="KW-0472">Membrane</keyword>
<evidence type="ECO:0000256" key="4">
    <source>
        <dbReference type="ARBA" id="ARBA00022692"/>
    </source>
</evidence>
<feature type="transmembrane region" description="Helical" evidence="10">
    <location>
        <begin position="48"/>
        <end position="74"/>
    </location>
</feature>
<keyword evidence="2" id="KW-1003">Cell membrane</keyword>
<gene>
    <name evidence="12" type="primary">LOC112051852</name>
</gene>
<comment type="subcellular location">
    <subcellularLocation>
        <location evidence="1 10">Cell membrane</location>
        <topology evidence="1 10">Multi-pass membrane protein</topology>
    </subcellularLocation>
</comment>
<evidence type="ECO:0000313" key="12">
    <source>
        <dbReference type="RefSeq" id="XP_023946434.1"/>
    </source>
</evidence>
<dbReference type="Pfam" id="PF02949">
    <property type="entry name" value="7tm_6"/>
    <property type="match status" value="1"/>
</dbReference>
<keyword evidence="8 10" id="KW-0675">Receptor</keyword>
<evidence type="ECO:0000256" key="6">
    <source>
        <dbReference type="ARBA" id="ARBA00022989"/>
    </source>
</evidence>
<dbReference type="KEGG" id="bany:112051852"/>
<keyword evidence="5 10" id="KW-0552">Olfaction</keyword>
<dbReference type="GO" id="GO:0004984">
    <property type="term" value="F:olfactory receptor activity"/>
    <property type="evidence" value="ECO:0007669"/>
    <property type="project" value="InterPro"/>
</dbReference>
<keyword evidence="11" id="KW-1185">Reference proteome</keyword>
<feature type="transmembrane region" description="Helical" evidence="10">
    <location>
        <begin position="371"/>
        <end position="392"/>
    </location>
</feature>
<dbReference type="PANTHER" id="PTHR21137">
    <property type="entry name" value="ODORANT RECEPTOR"/>
    <property type="match status" value="1"/>
</dbReference>
<evidence type="ECO:0000256" key="8">
    <source>
        <dbReference type="ARBA" id="ARBA00023170"/>
    </source>
</evidence>
<evidence type="ECO:0000256" key="5">
    <source>
        <dbReference type="ARBA" id="ARBA00022725"/>
    </source>
</evidence>
<evidence type="ECO:0000313" key="11">
    <source>
        <dbReference type="Proteomes" id="UP001652582"/>
    </source>
</evidence>
<evidence type="ECO:0000256" key="2">
    <source>
        <dbReference type="ARBA" id="ARBA00022475"/>
    </source>
</evidence>
<dbReference type="GO" id="GO:0007165">
    <property type="term" value="P:signal transduction"/>
    <property type="evidence" value="ECO:0007669"/>
    <property type="project" value="UniProtKB-KW"/>
</dbReference>
<dbReference type="PANTHER" id="PTHR21137:SF35">
    <property type="entry name" value="ODORANT RECEPTOR 19A-RELATED"/>
    <property type="match status" value="1"/>
</dbReference>
<feature type="transmembrane region" description="Helical" evidence="10">
    <location>
        <begin position="86"/>
        <end position="110"/>
    </location>
</feature>
<protein>
    <recommendedName>
        <fullName evidence="10">Odorant receptor</fullName>
    </recommendedName>
</protein>
<evidence type="ECO:0000256" key="10">
    <source>
        <dbReference type="RuleBase" id="RU351113"/>
    </source>
</evidence>
<dbReference type="InterPro" id="IPR004117">
    <property type="entry name" value="7tm6_olfct_rcpt"/>
</dbReference>
<organism evidence="11 12">
    <name type="scientific">Bicyclus anynana</name>
    <name type="common">Squinting bush brown butterfly</name>
    <dbReference type="NCBI Taxonomy" id="110368"/>
    <lineage>
        <taxon>Eukaryota</taxon>
        <taxon>Metazoa</taxon>
        <taxon>Ecdysozoa</taxon>
        <taxon>Arthropoda</taxon>
        <taxon>Hexapoda</taxon>
        <taxon>Insecta</taxon>
        <taxon>Pterygota</taxon>
        <taxon>Neoptera</taxon>
        <taxon>Endopterygota</taxon>
        <taxon>Lepidoptera</taxon>
        <taxon>Glossata</taxon>
        <taxon>Ditrysia</taxon>
        <taxon>Papilionoidea</taxon>
        <taxon>Nymphalidae</taxon>
        <taxon>Satyrinae</taxon>
        <taxon>Satyrini</taxon>
        <taxon>Mycalesina</taxon>
        <taxon>Bicyclus</taxon>
    </lineage>
</organism>
<dbReference type="GeneID" id="112051852"/>
<proteinExistence type="inferred from homology"/>
<comment type="similarity">
    <text evidence="10">Belongs to the insect chemoreceptor superfamily. Heteromeric odorant receptor channel (TC 1.A.69) family.</text>
</comment>
<evidence type="ECO:0000256" key="1">
    <source>
        <dbReference type="ARBA" id="ARBA00004651"/>
    </source>
</evidence>
<feature type="transmembrane region" description="Helical" evidence="10">
    <location>
        <begin position="297"/>
        <end position="320"/>
    </location>
</feature>
<dbReference type="AlphaFoldDB" id="A0A6J1NHK6"/>
<keyword evidence="4 10" id="KW-0812">Transmembrane</keyword>
<dbReference type="Proteomes" id="UP001652582">
    <property type="component" value="Chromosome 19"/>
</dbReference>
<comment type="caution">
    <text evidence="10">Lacks conserved residue(s) required for the propagation of feature annotation.</text>
</comment>
<feature type="transmembrane region" description="Helical" evidence="10">
    <location>
        <begin position="195"/>
        <end position="224"/>
    </location>
</feature>
<feature type="transmembrane region" description="Helical" evidence="10">
    <location>
        <begin position="148"/>
        <end position="168"/>
    </location>
</feature>
<dbReference type="RefSeq" id="XP_023946434.1">
    <property type="nucleotide sequence ID" value="XM_024090666.2"/>
</dbReference>
<evidence type="ECO:0000256" key="7">
    <source>
        <dbReference type="ARBA" id="ARBA00023136"/>
    </source>
</evidence>
<dbReference type="OrthoDB" id="7550533at2759"/>
<evidence type="ECO:0000256" key="9">
    <source>
        <dbReference type="ARBA" id="ARBA00023224"/>
    </source>
</evidence>
<dbReference type="GO" id="GO:0005549">
    <property type="term" value="F:odorant binding"/>
    <property type="evidence" value="ECO:0007669"/>
    <property type="project" value="InterPro"/>
</dbReference>
<keyword evidence="3 10" id="KW-0716">Sensory transduction</keyword>
<sequence>MALKEMWATLQTFRVEEDSFPMMIENVALLLRTMIINIFNHNKYKMYWFYYVVTFISGVCYCYVFIISMLWMVFVRYRKTKNYTAMAAAVSLTSCNVTCITKFLFMIIHVTHIRDITEKYVKFDSQFEPESRFAVDLRTHLRVVKSRALYIWTVLVVNCIVFVLIPLLRPGRHVTEEMYILYGLEPMLESPNYEIVHTVSAISVGFCVYIMVNVAVYVIVIIGYNESQMYTLSLEVRSLWDDSQNFYNNIKHKINNKVYGSYIKDTMVNEYIRIRLKQIVGYHVANIHLFHALNNEFLIILAIEYTLLSIAIIGELLGGLENTYLQVPYTVVQIYMDCLAGQRLIDACNEFEFAVYDCQWENFNASNQKTVLLMLVLSQKTLMLSAGGMANLNYECLMKILRSAYSAYTALKSSLDH</sequence>
<evidence type="ECO:0000256" key="3">
    <source>
        <dbReference type="ARBA" id="ARBA00022606"/>
    </source>
</evidence>
<dbReference type="GO" id="GO:0005886">
    <property type="term" value="C:plasma membrane"/>
    <property type="evidence" value="ECO:0007669"/>
    <property type="project" value="UniProtKB-SubCell"/>
</dbReference>
<keyword evidence="9 10" id="KW-0807">Transducer</keyword>
<name>A0A6J1NHK6_BICAN</name>
<keyword evidence="6 10" id="KW-1133">Transmembrane helix</keyword>